<sequence length="152" mass="17308">MQKYFGPKKLSSVVEKVTQPAIKEQGYLLFKLTSYWHVIVGQKLAEICFPIKLNFPPQSSKDGILYLEINNPGFGLEIQANEASIIERISGYIGYQAIARIKLIISVKKREQKRQSPAIQENINNESINSTIENIEDAEIRNILENIAKQIF</sequence>
<accession>X6MWE5</accession>
<proteinExistence type="predicted"/>
<keyword evidence="2" id="KW-1185">Reference proteome</keyword>
<evidence type="ECO:0000313" key="2">
    <source>
        <dbReference type="Proteomes" id="UP000023152"/>
    </source>
</evidence>
<dbReference type="AlphaFoldDB" id="X6MWE5"/>
<dbReference type="InterPro" id="IPR007922">
    <property type="entry name" value="DciA-like"/>
</dbReference>
<comment type="caution">
    <text evidence="1">The sequence shown here is derived from an EMBL/GenBank/DDBJ whole genome shotgun (WGS) entry which is preliminary data.</text>
</comment>
<evidence type="ECO:0000313" key="1">
    <source>
        <dbReference type="EMBL" id="ETO17946.1"/>
    </source>
</evidence>
<dbReference type="Proteomes" id="UP000023152">
    <property type="component" value="Unassembled WGS sequence"/>
</dbReference>
<gene>
    <name evidence="1" type="ORF">RFI_19360</name>
</gene>
<organism evidence="1 2">
    <name type="scientific">Reticulomyxa filosa</name>
    <dbReference type="NCBI Taxonomy" id="46433"/>
    <lineage>
        <taxon>Eukaryota</taxon>
        <taxon>Sar</taxon>
        <taxon>Rhizaria</taxon>
        <taxon>Retaria</taxon>
        <taxon>Foraminifera</taxon>
        <taxon>Monothalamids</taxon>
        <taxon>Reticulomyxidae</taxon>
        <taxon>Reticulomyxa</taxon>
    </lineage>
</organism>
<protein>
    <recommendedName>
        <fullName evidence="3">DUF721 domain-containing protein</fullName>
    </recommendedName>
</protein>
<reference evidence="1 2" key="1">
    <citation type="journal article" date="2013" name="Curr. Biol.">
        <title>The Genome of the Foraminiferan Reticulomyxa filosa.</title>
        <authorList>
            <person name="Glockner G."/>
            <person name="Hulsmann N."/>
            <person name="Schleicher M."/>
            <person name="Noegel A.A."/>
            <person name="Eichinger L."/>
            <person name="Gallinger C."/>
            <person name="Pawlowski J."/>
            <person name="Sierra R."/>
            <person name="Euteneuer U."/>
            <person name="Pillet L."/>
            <person name="Moustafa A."/>
            <person name="Platzer M."/>
            <person name="Groth M."/>
            <person name="Szafranski K."/>
            <person name="Schliwa M."/>
        </authorList>
    </citation>
    <scope>NUCLEOTIDE SEQUENCE [LARGE SCALE GENOMIC DNA]</scope>
</reference>
<dbReference type="Pfam" id="PF05258">
    <property type="entry name" value="DciA"/>
    <property type="match status" value="1"/>
</dbReference>
<evidence type="ECO:0008006" key="3">
    <source>
        <dbReference type="Google" id="ProtNLM"/>
    </source>
</evidence>
<dbReference type="EMBL" id="ASPP01015726">
    <property type="protein sequence ID" value="ETO17946.1"/>
    <property type="molecule type" value="Genomic_DNA"/>
</dbReference>
<name>X6MWE5_RETFI</name>